<evidence type="ECO:0000256" key="1">
    <source>
        <dbReference type="SAM" id="MobiDB-lite"/>
    </source>
</evidence>
<proteinExistence type="predicted"/>
<feature type="compositionally biased region" description="Low complexity" evidence="1">
    <location>
        <begin position="18"/>
        <end position="27"/>
    </location>
</feature>
<sequence length="53" mass="5770">MGAESQFYGYSGDDKPAPADSLSSAASTRKTACGVSYRLLFGRERRKRLVLAQ</sequence>
<protein>
    <submittedName>
        <fullName evidence="2">Uncharacterized protein</fullName>
    </submittedName>
</protein>
<gene>
    <name evidence="2" type="ORF">CAMSH0001_0826</name>
</gene>
<name>C6RHJ9_9BACT</name>
<evidence type="ECO:0000313" key="2">
    <source>
        <dbReference type="EMBL" id="EET79216.1"/>
    </source>
</evidence>
<dbReference type="AlphaFoldDB" id="C6RHJ9"/>
<reference evidence="2 3" key="1">
    <citation type="submission" date="2009-07" db="EMBL/GenBank/DDBJ databases">
        <authorList>
            <person name="Madupu R."/>
            <person name="Sebastian Y."/>
            <person name="Durkin A.S."/>
            <person name="Torralba M."/>
            <person name="Methe B."/>
            <person name="Sutton G.G."/>
            <person name="Strausberg R.L."/>
            <person name="Nelson K.E."/>
        </authorList>
    </citation>
    <scope>NUCLEOTIDE SEQUENCE [LARGE SCALE GENOMIC DNA]</scope>
    <source>
        <strain evidence="2 3">RM3277</strain>
    </source>
</reference>
<feature type="region of interest" description="Disordered" evidence="1">
    <location>
        <begin position="1"/>
        <end position="28"/>
    </location>
</feature>
<dbReference type="EMBL" id="ACVQ01000027">
    <property type="protein sequence ID" value="EET79216.1"/>
    <property type="molecule type" value="Genomic_DNA"/>
</dbReference>
<evidence type="ECO:0000313" key="3">
    <source>
        <dbReference type="Proteomes" id="UP000003107"/>
    </source>
</evidence>
<comment type="caution">
    <text evidence="2">The sequence shown here is derived from an EMBL/GenBank/DDBJ whole genome shotgun (WGS) entry which is preliminary data.</text>
</comment>
<accession>C6RHJ9</accession>
<keyword evidence="3" id="KW-1185">Reference proteome</keyword>
<organism evidence="2 3">
    <name type="scientific">Campylobacter showae RM3277</name>
    <dbReference type="NCBI Taxonomy" id="553219"/>
    <lineage>
        <taxon>Bacteria</taxon>
        <taxon>Pseudomonadati</taxon>
        <taxon>Campylobacterota</taxon>
        <taxon>Epsilonproteobacteria</taxon>
        <taxon>Campylobacterales</taxon>
        <taxon>Campylobacteraceae</taxon>
        <taxon>Campylobacter</taxon>
    </lineage>
</organism>
<dbReference type="Proteomes" id="UP000003107">
    <property type="component" value="Unassembled WGS sequence"/>
</dbReference>